<feature type="compositionally biased region" description="Basic and acidic residues" evidence="6">
    <location>
        <begin position="1430"/>
        <end position="1443"/>
    </location>
</feature>
<feature type="compositionally biased region" description="Basic and acidic residues" evidence="6">
    <location>
        <begin position="1252"/>
        <end position="1272"/>
    </location>
</feature>
<feature type="region of interest" description="Disordered" evidence="6">
    <location>
        <begin position="1717"/>
        <end position="1736"/>
    </location>
</feature>
<feature type="compositionally biased region" description="Low complexity" evidence="6">
    <location>
        <begin position="56"/>
        <end position="70"/>
    </location>
</feature>
<accession>A0A1A8HDB7</accession>
<dbReference type="GO" id="GO:0008270">
    <property type="term" value="F:zinc ion binding"/>
    <property type="evidence" value="ECO:0007669"/>
    <property type="project" value="UniProtKB-KW"/>
</dbReference>
<dbReference type="PANTHER" id="PTHR15491">
    <property type="match status" value="1"/>
</dbReference>
<dbReference type="PROSITE" id="PS50171">
    <property type="entry name" value="ZF_MATRIN"/>
    <property type="match status" value="1"/>
</dbReference>
<feature type="compositionally biased region" description="Basic and acidic residues" evidence="6">
    <location>
        <begin position="1286"/>
        <end position="1301"/>
    </location>
</feature>
<dbReference type="InterPro" id="IPR000690">
    <property type="entry name" value="Matrin/U1-C_Znf_C2H2"/>
</dbReference>
<protein>
    <recommendedName>
        <fullName evidence="7">Matrin-type domain-containing protein</fullName>
    </recommendedName>
</protein>
<reference evidence="8" key="1">
    <citation type="submission" date="2016-05" db="EMBL/GenBank/DDBJ databases">
        <authorList>
            <person name="Lavstsen T."/>
            <person name="Jespersen J.S."/>
        </authorList>
    </citation>
    <scope>NUCLEOTIDE SEQUENCE</scope>
    <source>
        <tissue evidence="8">Brain</tissue>
    </source>
</reference>
<keyword evidence="3" id="KW-0863">Zinc-finger</keyword>
<keyword evidence="5" id="KW-0539">Nucleus</keyword>
<evidence type="ECO:0000256" key="2">
    <source>
        <dbReference type="ARBA" id="ARBA00022723"/>
    </source>
</evidence>
<feature type="compositionally biased region" description="Basic and acidic residues" evidence="6">
    <location>
        <begin position="1474"/>
        <end position="1489"/>
    </location>
</feature>
<gene>
    <name evidence="8" type="primary">Nfu_g_1_009550</name>
</gene>
<evidence type="ECO:0000256" key="5">
    <source>
        <dbReference type="ARBA" id="ARBA00023242"/>
    </source>
</evidence>
<dbReference type="Gene3D" id="3.30.70.330">
    <property type="match status" value="2"/>
</dbReference>
<proteinExistence type="predicted"/>
<feature type="compositionally biased region" description="Basic and acidic residues" evidence="6">
    <location>
        <begin position="1391"/>
        <end position="1414"/>
    </location>
</feature>
<feature type="compositionally biased region" description="Polar residues" evidence="6">
    <location>
        <begin position="89"/>
        <end position="103"/>
    </location>
</feature>
<feature type="compositionally biased region" description="Basic residues" evidence="6">
    <location>
        <begin position="1541"/>
        <end position="1563"/>
    </location>
</feature>
<keyword evidence="4" id="KW-0862">Zinc</keyword>
<dbReference type="PANTHER" id="PTHR15491:SF9">
    <property type="entry name" value="CIP1-INTERACTING ZINC FINGER PROTEIN"/>
    <property type="match status" value="1"/>
</dbReference>
<feature type="compositionally biased region" description="Basic and acidic residues" evidence="6">
    <location>
        <begin position="1187"/>
        <end position="1196"/>
    </location>
</feature>
<dbReference type="InterPro" id="IPR026811">
    <property type="entry name" value="CIZ1"/>
</dbReference>
<evidence type="ECO:0000256" key="6">
    <source>
        <dbReference type="SAM" id="MobiDB-lite"/>
    </source>
</evidence>
<evidence type="ECO:0000256" key="4">
    <source>
        <dbReference type="ARBA" id="ARBA00022833"/>
    </source>
</evidence>
<dbReference type="InterPro" id="IPR035979">
    <property type="entry name" value="RBD_domain_sf"/>
</dbReference>
<feature type="region of interest" description="Disordered" evidence="6">
    <location>
        <begin position="241"/>
        <end position="266"/>
    </location>
</feature>
<feature type="compositionally biased region" description="Polar residues" evidence="6">
    <location>
        <begin position="521"/>
        <end position="531"/>
    </location>
</feature>
<sequence>MLQFDAPGSSSYKEPLQQSSSKMKTSGVVTSQSQMESSVGFSWIKSAVVPPVSDPTKQLQTQLSQTSKSTFASAPPPKKDTDPKPLSKIVTSQDLKQGCQQSKPFGGRFKEEHARGDDFDLFEDAKQPEKEKLINQENKQITQSNQEPNQNAFQYLNYVMSPGSQQFSGTVSKGIPALVSKGIPPLVNINDYAASTPTMFPHVCSLCLTKCDTLMDWLAHQNIPLHLENCKSLRRRYPQWDGEQTPVSTQANKRAPHSTVATEEGPAADPVPAVITVALRAKGGDTAVAAMKGLLAELTKASAVRSDEEESEDDVPSSNQVTLILVSNALSHKEVVNAVEQFGKTESVVLYRSRLEAIVRFTNEEDAEKLRSVKKFDVKGQTIKVAPEESVRSATSKEQKKPPQQTSCESSVSAPPDSEAILSSTTKEANISSPKAETSAEEHIGQTDGPPAACAEAETGPDAAEKRPTAAGDSVPVKGAEKQGEEQNQEAEGSKVKPAAAKTSLIKLRLIRSPTHPGESTLETPDPQQSPHAADKTPVSSSEAPCQLQSEQETPEPTDGDASYDSAADEETSKSVGQVSAESTQEASAASTKPNLPATGKNWNSAYDYFLDPETSQTIGDVVDTFLNDQCLRCFKNQQRCLNEDFNAQLLLINNLPEYKDGCYTEEEVAALLVPFGFKYEVDTIYVIPQTRFALALMPTVKDLQKVVKETWDGVAFKGCELCLRPVNNKILLSPVGFYKSLMKLMKFEVTDDGSKTVLFYDISQSEIKELREVLIKNFSVRNFLPLLNKLYVEFASSHDADLLGLSYSKHQEGLTHKLYRLKSPNLHSRTPAKANIPPGSNPPFWLTMKTAPYLFPTVTPWFYIPNYITVSKVKSIPETHCQNFTSFAVMLTGLPEDNYTVDDIAKLAWKYLPLKNFQTLYTDLIVLPLQRRAFVFFSDWSSGLNFIQDHIKKPFVIDGCPLSVFLVLQLPHPGLREEEVYKNVLKWSNHHVEDPDTLEERMLHVQTFEASLNVVDSVMSVVSSVATFVNFLPLGNRIYIEMPDSSAAVRLLEKIKSLDNLHADGRWNKVGKIEPLRMLQLHILKSSSVVMRPRNLTKNARTKYRKGNEPAFMPRLVKPTATAEFTSFQSKLGPSDTSLEKSEVFRRVTRSSALQKSLDIPEFHRTEVTVTELEGTNEGRLTRSRTSNEDKEMSSKKQGKMIRKYETRVKNQTEKEEKFTEGTKEVKDCAEEASTSLGSGRIKMVGEVKENQKTLDQMKKPEQVHAKKTLDDSGAGEPMITRSTRGRERTKKDAEHEKTQTRRQHTPTKKSNAVGEEEVTYVILDAVEVEDVEEGPPTTPKPRTNTTADVEDVWQILDSVEDEEPPAEPSAAPEGDNRRTTERAASPADTRNDRTLDERMRNDVFIEKNRTTSETECELITEEASGSSDVERPTQDTTKEESLSEGGVPAAEDSVTGDQQTTPGMELNYGNKPECEPRTEAPGEKMEESEMGSDVGGPPGEAEETAASAERRHDDDVTEGSVTLATSDEVGKAEEESKVTRSRPRGRPRKKARKTPVRRSTRGKTPSAEEEREEDKDKSPPVPVVFSSTLDQDPPAPSGELEAQTMEVSAEQQRRSESPDGQKLSACVEEEEEKKLISAIGENVQDLVGPETKPSPDDFQLPPFDPDRPLGMEFTVRRWAHFCNLCSVFYASENSEKDPHCCSETHYNNLKKHYQELQQKPSGASEGPRSSTPTV</sequence>
<feature type="region of interest" description="Disordered" evidence="6">
    <location>
        <begin position="1648"/>
        <end position="1667"/>
    </location>
</feature>
<organism evidence="8">
    <name type="scientific">Nothobranchius korthausae</name>
    <dbReference type="NCBI Taxonomy" id="1143690"/>
    <lineage>
        <taxon>Eukaryota</taxon>
        <taxon>Metazoa</taxon>
        <taxon>Chordata</taxon>
        <taxon>Craniata</taxon>
        <taxon>Vertebrata</taxon>
        <taxon>Euteleostomi</taxon>
        <taxon>Actinopterygii</taxon>
        <taxon>Neopterygii</taxon>
        <taxon>Teleostei</taxon>
        <taxon>Neoteleostei</taxon>
        <taxon>Acanthomorphata</taxon>
        <taxon>Ovalentaria</taxon>
        <taxon>Atherinomorphae</taxon>
        <taxon>Cyprinodontiformes</taxon>
        <taxon>Nothobranchiidae</taxon>
        <taxon>Nothobranchius</taxon>
    </lineage>
</organism>
<evidence type="ECO:0000313" key="8">
    <source>
        <dbReference type="EMBL" id="SBQ82201.1"/>
    </source>
</evidence>
<dbReference type="SUPFAM" id="SSF54928">
    <property type="entry name" value="RNA-binding domain, RBD"/>
    <property type="match status" value="2"/>
</dbReference>
<feature type="domain" description="Matrin-type" evidence="7">
    <location>
        <begin position="1682"/>
        <end position="1713"/>
    </location>
</feature>
<feature type="compositionally biased region" description="Basic and acidic residues" evidence="6">
    <location>
        <begin position="387"/>
        <end position="401"/>
    </location>
</feature>
<feature type="region of interest" description="Disordered" evidence="6">
    <location>
        <begin position="1"/>
        <end position="32"/>
    </location>
</feature>
<feature type="region of interest" description="Disordered" evidence="6">
    <location>
        <begin position="1252"/>
        <end position="1630"/>
    </location>
</feature>
<feature type="compositionally biased region" description="Basic and acidic residues" evidence="6">
    <location>
        <begin position="1530"/>
        <end position="1540"/>
    </location>
</feature>
<feature type="compositionally biased region" description="Polar residues" evidence="6">
    <location>
        <begin position="421"/>
        <end position="436"/>
    </location>
</feature>
<feature type="region of interest" description="Disordered" evidence="6">
    <location>
        <begin position="1175"/>
        <end position="1202"/>
    </location>
</feature>
<reference evidence="8" key="2">
    <citation type="submission" date="2016-06" db="EMBL/GenBank/DDBJ databases">
        <title>The genome of a short-lived fish provides insights into sex chromosome evolution and the genetic control of aging.</title>
        <authorList>
            <person name="Reichwald K."/>
            <person name="Felder M."/>
            <person name="Petzold A."/>
            <person name="Koch P."/>
            <person name="Groth M."/>
            <person name="Platzer M."/>
        </authorList>
    </citation>
    <scope>NUCLEOTIDE SEQUENCE</scope>
    <source>
        <tissue evidence="8">Brain</tissue>
    </source>
</reference>
<evidence type="ECO:0000259" key="7">
    <source>
        <dbReference type="PROSITE" id="PS50171"/>
    </source>
</evidence>
<feature type="region of interest" description="Disordered" evidence="6">
    <location>
        <begin position="51"/>
        <end position="111"/>
    </location>
</feature>
<evidence type="ECO:0000256" key="3">
    <source>
        <dbReference type="ARBA" id="ARBA00022771"/>
    </source>
</evidence>
<name>A0A1A8HDB7_9TELE</name>
<keyword evidence="2" id="KW-0479">Metal-binding</keyword>
<dbReference type="InterPro" id="IPR012677">
    <property type="entry name" value="Nucleotide-bd_a/b_plait_sf"/>
</dbReference>
<feature type="region of interest" description="Disordered" evidence="6">
    <location>
        <begin position="387"/>
        <end position="598"/>
    </location>
</feature>
<dbReference type="GO" id="GO:0005634">
    <property type="term" value="C:nucleus"/>
    <property type="evidence" value="ECO:0007669"/>
    <property type="project" value="UniProtKB-SubCell"/>
</dbReference>
<feature type="compositionally biased region" description="Polar residues" evidence="6">
    <location>
        <begin position="8"/>
        <end position="32"/>
    </location>
</feature>
<dbReference type="EMBL" id="HAEC01013984">
    <property type="protein sequence ID" value="SBQ82201.1"/>
    <property type="molecule type" value="Transcribed_RNA"/>
</dbReference>
<comment type="subcellular location">
    <subcellularLocation>
        <location evidence="1">Nucleus</location>
    </subcellularLocation>
</comment>
<feature type="compositionally biased region" description="Low complexity" evidence="6">
    <location>
        <begin position="580"/>
        <end position="592"/>
    </location>
</feature>
<feature type="compositionally biased region" description="Polar residues" evidence="6">
    <location>
        <begin position="402"/>
        <end position="413"/>
    </location>
</feature>
<feature type="compositionally biased region" description="Polar residues" evidence="6">
    <location>
        <begin position="538"/>
        <end position="552"/>
    </location>
</feature>
<evidence type="ECO:0000256" key="1">
    <source>
        <dbReference type="ARBA" id="ARBA00004123"/>
    </source>
</evidence>
<dbReference type="CDD" id="cd00590">
    <property type="entry name" value="RRM_SF"/>
    <property type="match status" value="1"/>
</dbReference>
<dbReference type="GO" id="GO:0003676">
    <property type="term" value="F:nucleic acid binding"/>
    <property type="evidence" value="ECO:0007669"/>
    <property type="project" value="InterPro"/>
</dbReference>